<gene>
    <name evidence="1" type="ORF">GCM10022402_04170</name>
</gene>
<evidence type="ECO:0008006" key="3">
    <source>
        <dbReference type="Google" id="ProtNLM"/>
    </source>
</evidence>
<protein>
    <recommendedName>
        <fullName evidence="3">YCII-related domain-containing protein</fullName>
    </recommendedName>
</protein>
<reference evidence="2" key="1">
    <citation type="journal article" date="2019" name="Int. J. Syst. Evol. Microbiol.">
        <title>The Global Catalogue of Microorganisms (GCM) 10K type strain sequencing project: providing services to taxonomists for standard genome sequencing and annotation.</title>
        <authorList>
            <consortium name="The Broad Institute Genomics Platform"/>
            <consortium name="The Broad Institute Genome Sequencing Center for Infectious Disease"/>
            <person name="Wu L."/>
            <person name="Ma J."/>
        </authorList>
    </citation>
    <scope>NUCLEOTIDE SEQUENCE [LARGE SCALE GENOMIC DNA]</scope>
    <source>
        <strain evidence="2">JCM 17137</strain>
    </source>
</reference>
<dbReference type="RefSeq" id="WP_344966641.1">
    <property type="nucleotide sequence ID" value="NZ_BAABDD010000001.1"/>
</dbReference>
<dbReference type="Proteomes" id="UP001500908">
    <property type="component" value="Unassembled WGS sequence"/>
</dbReference>
<comment type="caution">
    <text evidence="1">The sequence shown here is derived from an EMBL/GenBank/DDBJ whole genome shotgun (WGS) entry which is preliminary data.</text>
</comment>
<name>A0ABP7EZW9_9ACTN</name>
<evidence type="ECO:0000313" key="2">
    <source>
        <dbReference type="Proteomes" id="UP001500908"/>
    </source>
</evidence>
<proteinExistence type="predicted"/>
<keyword evidence="2" id="KW-1185">Reference proteome</keyword>
<sequence length="86" mass="9950">MVKNFLLVYDRRRGELLREEEFSDPREAMMARFDAEDKFRGTGRNVEIVVLGAQSREDLLRTHGRYFSTASQLVDRLSSSLKITPA</sequence>
<organism evidence="1 2">
    <name type="scientific">Salinactinospora qingdaonensis</name>
    <dbReference type="NCBI Taxonomy" id="702744"/>
    <lineage>
        <taxon>Bacteria</taxon>
        <taxon>Bacillati</taxon>
        <taxon>Actinomycetota</taxon>
        <taxon>Actinomycetes</taxon>
        <taxon>Streptosporangiales</taxon>
        <taxon>Nocardiopsidaceae</taxon>
        <taxon>Salinactinospora</taxon>
    </lineage>
</organism>
<dbReference type="EMBL" id="BAABDD010000001">
    <property type="protein sequence ID" value="GAA3726623.1"/>
    <property type="molecule type" value="Genomic_DNA"/>
</dbReference>
<accession>A0ABP7EZW9</accession>
<evidence type="ECO:0000313" key="1">
    <source>
        <dbReference type="EMBL" id="GAA3726623.1"/>
    </source>
</evidence>